<dbReference type="SMART" id="SM00320">
    <property type="entry name" value="WD40"/>
    <property type="match status" value="4"/>
</dbReference>
<sequence length="561" mass="63818">MLSYSHQNSCYSVGSVEGVHFTAYAAGCDIVILACDFQRVQIIPGATHGNIQVKCVDCSSDTGKIAASYDDKVLIFEPTPLLHHTSTHKLDYQWYQTATLTNEDHVNALSWNLEGTRLLVGGSSIQLWQCPEENDISCQPEQFKREVGFTLGNSCVDEPDWGCIWSCRTSAPVHHLHFSPDGLLFASASKCDRLVKVWYENKKSEMLHASFPEDIFEEEKLDYSFCYISHPAPVIDFSWRRISKYMPRGTVTNVLMTWAKDNVCRLWSETVLPDDGLVDVQQFDLKILQDPKLHTARHKKRFVHKLSHIRHAMHKRRKHKKEGRAQGLRVTALTTSESTHDFHKYWMQQNGLTPVLHFHLAACINPATDIPLNPSTCLPFDNDFVVYWLNNKELQFTLESEKLMNDINNRNISSDEHLSEDADSAVTDTAAAAHNGEKKKEKKHFWNKLSSHSKLSSMDSESDGVMGHHIESHTSNSLDSSFSHKTLSGVSLSAHWDDNHMSSASKMAIDDTFDRSIERMLKDWHNSPDMLFSIHPTDGSLLYGLWTTWMRLNLEVSGKLK</sequence>
<protein>
    <submittedName>
        <fullName evidence="2">Rbcn-3A</fullName>
    </submittedName>
</protein>
<dbReference type="OrthoDB" id="342131at2759"/>
<organism evidence="2 3">
    <name type="scientific">Bugula neritina</name>
    <name type="common">Brown bryozoan</name>
    <name type="synonym">Sertularia neritina</name>
    <dbReference type="NCBI Taxonomy" id="10212"/>
    <lineage>
        <taxon>Eukaryota</taxon>
        <taxon>Metazoa</taxon>
        <taxon>Spiralia</taxon>
        <taxon>Lophotrochozoa</taxon>
        <taxon>Bryozoa</taxon>
        <taxon>Gymnolaemata</taxon>
        <taxon>Cheilostomatida</taxon>
        <taxon>Flustrina</taxon>
        <taxon>Buguloidea</taxon>
        <taxon>Bugulidae</taxon>
        <taxon>Bugula</taxon>
    </lineage>
</organism>
<name>A0A7J7K030_BUGNE</name>
<dbReference type="SUPFAM" id="SSF50978">
    <property type="entry name" value="WD40 repeat-like"/>
    <property type="match status" value="1"/>
</dbReference>
<comment type="caution">
    <text evidence="2">The sequence shown here is derived from an EMBL/GenBank/DDBJ whole genome shotgun (WGS) entry which is preliminary data.</text>
</comment>
<dbReference type="Gene3D" id="2.130.10.10">
    <property type="entry name" value="YVTN repeat-like/Quinoprotein amine dehydrogenase"/>
    <property type="match status" value="1"/>
</dbReference>
<evidence type="ECO:0000313" key="3">
    <source>
        <dbReference type="Proteomes" id="UP000593567"/>
    </source>
</evidence>
<dbReference type="GO" id="GO:0043291">
    <property type="term" value="C:RAVE complex"/>
    <property type="evidence" value="ECO:0007669"/>
    <property type="project" value="TreeGrafter"/>
</dbReference>
<evidence type="ECO:0000256" key="1">
    <source>
        <dbReference type="SAM" id="MobiDB-lite"/>
    </source>
</evidence>
<accession>A0A7J7K030</accession>
<dbReference type="InterPro" id="IPR036322">
    <property type="entry name" value="WD40_repeat_dom_sf"/>
</dbReference>
<dbReference type="InterPro" id="IPR052208">
    <property type="entry name" value="DmX-like/RAVE_component"/>
</dbReference>
<dbReference type="InterPro" id="IPR015943">
    <property type="entry name" value="WD40/YVTN_repeat-like_dom_sf"/>
</dbReference>
<dbReference type="EMBL" id="VXIV02001548">
    <property type="protein sequence ID" value="KAF6032000.1"/>
    <property type="molecule type" value="Genomic_DNA"/>
</dbReference>
<dbReference type="AlphaFoldDB" id="A0A7J7K030"/>
<evidence type="ECO:0000313" key="2">
    <source>
        <dbReference type="EMBL" id="KAF6032000.1"/>
    </source>
</evidence>
<dbReference type="PANTHER" id="PTHR13950:SF9">
    <property type="entry name" value="RABCONNECTIN-3A"/>
    <property type="match status" value="1"/>
</dbReference>
<feature type="compositionally biased region" description="Low complexity" evidence="1">
    <location>
        <begin position="424"/>
        <end position="433"/>
    </location>
</feature>
<proteinExistence type="predicted"/>
<reference evidence="2" key="1">
    <citation type="submission" date="2020-06" db="EMBL/GenBank/DDBJ databases">
        <title>Draft genome of Bugula neritina, a colonial animal packing powerful symbionts and potential medicines.</title>
        <authorList>
            <person name="Rayko M."/>
        </authorList>
    </citation>
    <scope>NUCLEOTIDE SEQUENCE [LARGE SCALE GENOMIC DNA]</scope>
    <source>
        <strain evidence="2">Kwan_BN1</strain>
    </source>
</reference>
<dbReference type="PANTHER" id="PTHR13950">
    <property type="entry name" value="RABCONNECTIN-RELATED"/>
    <property type="match status" value="1"/>
</dbReference>
<feature type="region of interest" description="Disordered" evidence="1">
    <location>
        <begin position="416"/>
        <end position="446"/>
    </location>
</feature>
<gene>
    <name evidence="2" type="ORF">EB796_009722</name>
</gene>
<dbReference type="InterPro" id="IPR001680">
    <property type="entry name" value="WD40_rpt"/>
</dbReference>
<dbReference type="Proteomes" id="UP000593567">
    <property type="component" value="Unassembled WGS sequence"/>
</dbReference>
<dbReference type="GO" id="GO:0007035">
    <property type="term" value="P:vacuolar acidification"/>
    <property type="evidence" value="ECO:0007669"/>
    <property type="project" value="TreeGrafter"/>
</dbReference>
<keyword evidence="3" id="KW-1185">Reference proteome</keyword>